<organism evidence="8 9">
    <name type="scientific">Membranihabitans marinus</name>
    <dbReference type="NCBI Taxonomy" id="1227546"/>
    <lineage>
        <taxon>Bacteria</taxon>
        <taxon>Pseudomonadati</taxon>
        <taxon>Bacteroidota</taxon>
        <taxon>Saprospiria</taxon>
        <taxon>Saprospirales</taxon>
        <taxon>Saprospiraceae</taxon>
        <taxon>Membranihabitans</taxon>
    </lineage>
</organism>
<feature type="binding site" evidence="6">
    <location>
        <position position="93"/>
    </location>
    <ligand>
        <name>S-adenosyl-L-methionine</name>
        <dbReference type="ChEBI" id="CHEBI:59789"/>
    </ligand>
</feature>
<protein>
    <recommendedName>
        <fullName evidence="6">Ribosomal RNA small subunit methyltransferase H</fullName>
        <ecNumber evidence="6">2.1.1.199</ecNumber>
    </recommendedName>
    <alternativeName>
        <fullName evidence="6">16S rRNA m(4)C1402 methyltransferase</fullName>
    </alternativeName>
    <alternativeName>
        <fullName evidence="6">rRNA (cytosine-N(4)-)-methyltransferase RsmH</fullName>
    </alternativeName>
</protein>
<keyword evidence="9" id="KW-1185">Reference proteome</keyword>
<dbReference type="PANTHER" id="PTHR11265">
    <property type="entry name" value="S-ADENOSYL-METHYLTRANSFERASE MRAW"/>
    <property type="match status" value="1"/>
</dbReference>
<dbReference type="InterPro" id="IPR023397">
    <property type="entry name" value="SAM-dep_MeTrfase_MraW_recog"/>
</dbReference>
<dbReference type="GO" id="GO:0071424">
    <property type="term" value="F:rRNA (cytosine-N4-)-methyltransferase activity"/>
    <property type="evidence" value="ECO:0007669"/>
    <property type="project" value="UniProtKB-UniRule"/>
</dbReference>
<evidence type="ECO:0000256" key="3">
    <source>
        <dbReference type="ARBA" id="ARBA00022603"/>
    </source>
</evidence>
<evidence type="ECO:0000313" key="8">
    <source>
        <dbReference type="EMBL" id="MBY5957551.1"/>
    </source>
</evidence>
<evidence type="ECO:0000256" key="2">
    <source>
        <dbReference type="ARBA" id="ARBA00022552"/>
    </source>
</evidence>
<dbReference type="Gene3D" id="3.40.50.150">
    <property type="entry name" value="Vaccinia Virus protein VP39"/>
    <property type="match status" value="1"/>
</dbReference>
<comment type="function">
    <text evidence="6">Specifically methylates the N4 position of cytidine in position 1402 (C1402) of 16S rRNA.</text>
</comment>
<keyword evidence="5 6" id="KW-0949">S-adenosyl-L-methionine</keyword>
<keyword evidence="2 6" id="KW-0698">rRNA processing</keyword>
<reference evidence="8" key="1">
    <citation type="submission" date="2021-06" db="EMBL/GenBank/DDBJ databases">
        <title>44 bacteria genomes isolated from Dapeng, Shenzhen.</title>
        <authorList>
            <person name="Zheng W."/>
            <person name="Yu S."/>
            <person name="Huang Y."/>
        </authorList>
    </citation>
    <scope>NUCLEOTIDE SEQUENCE</scope>
    <source>
        <strain evidence="8">DP5N28-2</strain>
    </source>
</reference>
<evidence type="ECO:0000256" key="1">
    <source>
        <dbReference type="ARBA" id="ARBA00010396"/>
    </source>
</evidence>
<accession>A0A953LAG5</accession>
<dbReference type="EC" id="2.1.1.199" evidence="6"/>
<dbReference type="PANTHER" id="PTHR11265:SF0">
    <property type="entry name" value="12S RRNA N4-METHYLCYTIDINE METHYLTRANSFERASE"/>
    <property type="match status" value="1"/>
</dbReference>
<gene>
    <name evidence="6 8" type="primary">rsmH</name>
    <name evidence="8" type="ORF">KUV50_05350</name>
</gene>
<dbReference type="SUPFAM" id="SSF81799">
    <property type="entry name" value="Putative methyltransferase TM0872, insert domain"/>
    <property type="match status" value="1"/>
</dbReference>
<feature type="binding site" evidence="6">
    <location>
        <position position="50"/>
    </location>
    <ligand>
        <name>S-adenosyl-L-methionine</name>
        <dbReference type="ChEBI" id="CHEBI:59789"/>
    </ligand>
</feature>
<feature type="binding site" evidence="6">
    <location>
        <begin position="31"/>
        <end position="33"/>
    </location>
    <ligand>
        <name>S-adenosyl-L-methionine</name>
        <dbReference type="ChEBI" id="CHEBI:59789"/>
    </ligand>
</feature>
<dbReference type="NCBIfam" id="TIGR00006">
    <property type="entry name" value="16S rRNA (cytosine(1402)-N(4))-methyltransferase RsmH"/>
    <property type="match status" value="1"/>
</dbReference>
<dbReference type="AlphaFoldDB" id="A0A953LAG5"/>
<evidence type="ECO:0000256" key="5">
    <source>
        <dbReference type="ARBA" id="ARBA00022691"/>
    </source>
</evidence>
<dbReference type="Proteomes" id="UP000753961">
    <property type="component" value="Unassembled WGS sequence"/>
</dbReference>
<evidence type="ECO:0000313" key="9">
    <source>
        <dbReference type="Proteomes" id="UP000753961"/>
    </source>
</evidence>
<evidence type="ECO:0000256" key="6">
    <source>
        <dbReference type="HAMAP-Rule" id="MF_01007"/>
    </source>
</evidence>
<dbReference type="GO" id="GO:0070475">
    <property type="term" value="P:rRNA base methylation"/>
    <property type="evidence" value="ECO:0007669"/>
    <property type="project" value="UniProtKB-UniRule"/>
</dbReference>
<dbReference type="PIRSF" id="PIRSF004486">
    <property type="entry name" value="MraW"/>
    <property type="match status" value="1"/>
</dbReference>
<feature type="binding site" evidence="6">
    <location>
        <position position="100"/>
    </location>
    <ligand>
        <name>S-adenosyl-L-methionine</name>
        <dbReference type="ChEBI" id="CHEBI:59789"/>
    </ligand>
</feature>
<keyword evidence="4 6" id="KW-0808">Transferase</keyword>
<name>A0A953LAG5_9BACT</name>
<comment type="subcellular location">
    <subcellularLocation>
        <location evidence="6">Cytoplasm</location>
    </subcellularLocation>
</comment>
<dbReference type="Gene3D" id="1.10.150.170">
    <property type="entry name" value="Putative methyltransferase TM0872, insert domain"/>
    <property type="match status" value="1"/>
</dbReference>
<evidence type="ECO:0000256" key="7">
    <source>
        <dbReference type="SAM" id="MobiDB-lite"/>
    </source>
</evidence>
<dbReference type="SUPFAM" id="SSF53335">
    <property type="entry name" value="S-adenosyl-L-methionine-dependent methyltransferases"/>
    <property type="match status" value="1"/>
</dbReference>
<evidence type="ECO:0000256" key="4">
    <source>
        <dbReference type="ARBA" id="ARBA00022679"/>
    </source>
</evidence>
<proteinExistence type="inferred from homology"/>
<sequence>MSHFSVLREEAVSGLRIREGGVYVDGTFGAGGHSREILGQLGGGVLYGFDQDLSVLQAAYDDSRLRLRHNNFADMVDVLKADGIGSVDGVLVDLGVSSMQFDQGERGFSYRFSAPLDMRMNQNAARTARQVLNDYSMEQLWYMFSDYGEIRNSKNLAEAVVDARKVRPIETTLDLVAIAESNARGSKMRYLSQVFQAVRIEVNDEMGVLKKFLKQLPEIVAVGGRVVVISFHSLEDRLVKNYLKHGSFDRQEIKDSYGKSIRHWRMITKKPVLPDSEEVKQNSRSRSAKMRIGERLG</sequence>
<dbReference type="Pfam" id="PF01795">
    <property type="entry name" value="Methyltransf_5"/>
    <property type="match status" value="1"/>
</dbReference>
<comment type="caution">
    <text evidence="8">The sequence shown here is derived from an EMBL/GenBank/DDBJ whole genome shotgun (WGS) entry which is preliminary data.</text>
</comment>
<dbReference type="InterPro" id="IPR002903">
    <property type="entry name" value="RsmH"/>
</dbReference>
<comment type="catalytic activity">
    <reaction evidence="6">
        <text>cytidine(1402) in 16S rRNA + S-adenosyl-L-methionine = N(4)-methylcytidine(1402) in 16S rRNA + S-adenosyl-L-homocysteine + H(+)</text>
        <dbReference type="Rhea" id="RHEA:42928"/>
        <dbReference type="Rhea" id="RHEA-COMP:10286"/>
        <dbReference type="Rhea" id="RHEA-COMP:10287"/>
        <dbReference type="ChEBI" id="CHEBI:15378"/>
        <dbReference type="ChEBI" id="CHEBI:57856"/>
        <dbReference type="ChEBI" id="CHEBI:59789"/>
        <dbReference type="ChEBI" id="CHEBI:74506"/>
        <dbReference type="ChEBI" id="CHEBI:82748"/>
        <dbReference type="EC" id="2.1.1.199"/>
    </reaction>
</comment>
<dbReference type="EMBL" id="JAHVHU010000005">
    <property type="protein sequence ID" value="MBY5957551.1"/>
    <property type="molecule type" value="Genomic_DNA"/>
</dbReference>
<keyword evidence="3 6" id="KW-0489">Methyltransferase</keyword>
<feature type="region of interest" description="Disordered" evidence="7">
    <location>
        <begin position="275"/>
        <end position="297"/>
    </location>
</feature>
<dbReference type="GO" id="GO:0005737">
    <property type="term" value="C:cytoplasm"/>
    <property type="evidence" value="ECO:0007669"/>
    <property type="project" value="UniProtKB-SubCell"/>
</dbReference>
<dbReference type="InterPro" id="IPR029063">
    <property type="entry name" value="SAM-dependent_MTases_sf"/>
</dbReference>
<comment type="similarity">
    <text evidence="1 6">Belongs to the methyltransferase superfamily. RsmH family.</text>
</comment>
<keyword evidence="6" id="KW-0963">Cytoplasm</keyword>
<feature type="binding site" evidence="6">
    <location>
        <position position="72"/>
    </location>
    <ligand>
        <name>S-adenosyl-L-methionine</name>
        <dbReference type="ChEBI" id="CHEBI:59789"/>
    </ligand>
</feature>
<dbReference type="HAMAP" id="MF_01007">
    <property type="entry name" value="16SrRNA_methyltr_H"/>
    <property type="match status" value="1"/>
</dbReference>
<dbReference type="RefSeq" id="WP_222579070.1">
    <property type="nucleotide sequence ID" value="NZ_JAHVHU010000005.1"/>
</dbReference>